<accession>A0A086KQY5</accession>
<evidence type="ECO:0000259" key="2">
    <source>
        <dbReference type="SMART" id="SM01099"/>
    </source>
</evidence>
<dbReference type="Pfam" id="PF09717">
    <property type="entry name" value="CPW_WPC"/>
    <property type="match status" value="5"/>
</dbReference>
<gene>
    <name evidence="3" type="ORF">TGDOM2_247310</name>
</gene>
<feature type="domain" description="CPW-WPC" evidence="2">
    <location>
        <begin position="269"/>
        <end position="328"/>
    </location>
</feature>
<proteinExistence type="predicted"/>
<reference evidence="3 4" key="1">
    <citation type="submission" date="2014-02" db="EMBL/GenBank/DDBJ databases">
        <authorList>
            <person name="Sibley D."/>
            <person name="Venepally P."/>
            <person name="Karamycheva S."/>
            <person name="Hadjithomas M."/>
            <person name="Khan A."/>
            <person name="Brunk B."/>
            <person name="Roos D."/>
            <person name="Caler E."/>
            <person name="Lorenzi H."/>
        </authorList>
    </citation>
    <scope>NUCLEOTIDE SEQUENCE [LARGE SCALE GENOMIC DNA]</scope>
    <source>
        <strain evidence="3 4">GAB2-2007-GAL-DOM2</strain>
    </source>
</reference>
<feature type="compositionally biased region" description="Basic and acidic residues" evidence="1">
    <location>
        <begin position="14"/>
        <end position="27"/>
    </location>
</feature>
<evidence type="ECO:0000256" key="1">
    <source>
        <dbReference type="SAM" id="MobiDB-lite"/>
    </source>
</evidence>
<dbReference type="InterPro" id="IPR006387">
    <property type="entry name" value="CPW_WPC_dom"/>
</dbReference>
<comment type="caution">
    <text evidence="3">The sequence shown here is derived from an EMBL/GenBank/DDBJ whole genome shotgun (WGS) entry which is preliminary data.</text>
</comment>
<dbReference type="Proteomes" id="UP000028837">
    <property type="component" value="Unassembled WGS sequence"/>
</dbReference>
<dbReference type="EMBL" id="AHZU02000246">
    <property type="protein sequence ID" value="KFG46803.1"/>
    <property type="molecule type" value="Genomic_DNA"/>
</dbReference>
<feature type="domain" description="CPW-WPC" evidence="2">
    <location>
        <begin position="331"/>
        <end position="389"/>
    </location>
</feature>
<organism evidence="3 4">
    <name type="scientific">Toxoplasma gondii GAB2-2007-GAL-DOM2</name>
    <dbReference type="NCBI Taxonomy" id="1130820"/>
    <lineage>
        <taxon>Eukaryota</taxon>
        <taxon>Sar</taxon>
        <taxon>Alveolata</taxon>
        <taxon>Apicomplexa</taxon>
        <taxon>Conoidasida</taxon>
        <taxon>Coccidia</taxon>
        <taxon>Eucoccidiorida</taxon>
        <taxon>Eimeriorina</taxon>
        <taxon>Sarcocystidae</taxon>
        <taxon>Toxoplasma</taxon>
    </lineage>
</organism>
<dbReference type="AlphaFoldDB" id="A0A086KQY5"/>
<feature type="domain" description="CPW-WPC" evidence="2">
    <location>
        <begin position="85"/>
        <end position="144"/>
    </location>
</feature>
<dbReference type="OrthoDB" id="354293at2759"/>
<dbReference type="SMART" id="SM01099">
    <property type="entry name" value="CPW_WPC"/>
    <property type="match status" value="5"/>
</dbReference>
<evidence type="ECO:0000313" key="3">
    <source>
        <dbReference type="EMBL" id="KFG46803.1"/>
    </source>
</evidence>
<feature type="domain" description="CPW-WPC" evidence="2">
    <location>
        <begin position="207"/>
        <end position="267"/>
    </location>
</feature>
<sequence length="428" mass="47604">MKEKCEQQAEEQEDQLRENQKRARDTVDQCDDLLQGTVNRTEEAAQKRRSLQASALGYDLRDLEKTMSPEVARALRTAYAEAEGCDHDYSFLCPFSWTEGSDGFTCTAPATYIGRCEKTQNFSLSKEEKQAKERECLVTWPCLKKCVRDYTQLCPTGWTEVGAGHCSAPFSYSGRCSRTMNFAELSRPERERWSAACDTYWPCQAACKRDFSVPCPDGWTSIGGEGKCKAPEGYVGPCGPVESVGSLDSETKQLFEKKCNVLFPCESKCKRDYSFACPASWRNVALEKCLPGDSYAGPCREEVNFASRTEQDKIAFEERCLADWPCIEEKCERDFTAPCPLEWAEAHKACMAPAHYEGPCEERQDFVGLTPEEKDAAMETCEVFWPCKGGEALLRDMVEGGPAMGRGVTSLLGGPVDSATGTIVGFIS</sequence>
<feature type="region of interest" description="Disordered" evidence="1">
    <location>
        <begin position="1"/>
        <end position="28"/>
    </location>
</feature>
<dbReference type="VEuPathDB" id="ToxoDB:TGDOM2_247310"/>
<name>A0A086KQY5_TOXGO</name>
<dbReference type="NCBIfam" id="TIGR01492">
    <property type="entry name" value="CPW_WPC"/>
    <property type="match status" value="5"/>
</dbReference>
<protein>
    <submittedName>
        <fullName evidence="3">Cpw-wpc domain-containing protein</fullName>
    </submittedName>
</protein>
<evidence type="ECO:0000313" key="4">
    <source>
        <dbReference type="Proteomes" id="UP000028837"/>
    </source>
</evidence>
<feature type="domain" description="CPW-WPC" evidence="2">
    <location>
        <begin position="146"/>
        <end position="205"/>
    </location>
</feature>